<dbReference type="RefSeq" id="XP_041548495.1">
    <property type="nucleotide sequence ID" value="XM_041681564.1"/>
</dbReference>
<reference evidence="1" key="1">
    <citation type="submission" date="2021-01" db="EMBL/GenBank/DDBJ databases">
        <authorList>
            <consortium name="Aspergillus luchuensis mut. kawachii IFO 4304 genome sequencing consortium"/>
            <person name="Kazuki M."/>
            <person name="Futagami T."/>
        </authorList>
    </citation>
    <scope>NUCLEOTIDE SEQUENCE</scope>
    <source>
        <strain evidence="1">IFO 4308</strain>
    </source>
</reference>
<dbReference type="GeneID" id="64966054"/>
<proteinExistence type="predicted"/>
<dbReference type="Proteomes" id="UP000661280">
    <property type="component" value="Chromosome 8"/>
</dbReference>
<sequence length="98" mass="11115">MGRKGQHGKIEDGDMGDISRIESRVSQNHEFSRMPKSMLQNNRFLLVMKGTAKSRSIYVIYRTPLQRHTIQAGMTGIGKAAEDLESDMLVIHYHLALD</sequence>
<dbReference type="EMBL" id="AP024432">
    <property type="protein sequence ID" value="BCS04733.1"/>
    <property type="molecule type" value="Genomic_DNA"/>
</dbReference>
<name>A0A7R8A5C6_ASPKA</name>
<dbReference type="KEGG" id="aluc:AKAW2_80534A"/>
<accession>A0A7R8A5C6</accession>
<evidence type="ECO:0000313" key="2">
    <source>
        <dbReference type="Proteomes" id="UP000661280"/>
    </source>
</evidence>
<evidence type="ECO:0000313" key="1">
    <source>
        <dbReference type="EMBL" id="BCS04733.1"/>
    </source>
</evidence>
<dbReference type="AlphaFoldDB" id="A0A7R8A5C6"/>
<reference evidence="1" key="2">
    <citation type="submission" date="2021-02" db="EMBL/GenBank/DDBJ databases">
        <title>Aspergillus luchuensis mut. kawachii IFO 4304 genome sequence.</title>
        <authorList>
            <person name="Mori K."/>
            <person name="Kadooka C."/>
            <person name="Goto M."/>
            <person name="Futagami T."/>
        </authorList>
    </citation>
    <scope>NUCLEOTIDE SEQUENCE</scope>
    <source>
        <strain evidence="1">IFO 4308</strain>
    </source>
</reference>
<protein>
    <submittedName>
        <fullName evidence="1">Uncharacterized protein</fullName>
    </submittedName>
</protein>
<organism evidence="1 2">
    <name type="scientific">Aspergillus kawachii</name>
    <name type="common">White koji mold</name>
    <name type="synonym">Aspergillus awamori var. kawachi</name>
    <dbReference type="NCBI Taxonomy" id="1069201"/>
    <lineage>
        <taxon>Eukaryota</taxon>
        <taxon>Fungi</taxon>
        <taxon>Dikarya</taxon>
        <taxon>Ascomycota</taxon>
        <taxon>Pezizomycotina</taxon>
        <taxon>Eurotiomycetes</taxon>
        <taxon>Eurotiomycetidae</taxon>
        <taxon>Eurotiales</taxon>
        <taxon>Aspergillaceae</taxon>
        <taxon>Aspergillus</taxon>
        <taxon>Aspergillus subgen. Circumdati</taxon>
    </lineage>
</organism>
<gene>
    <name evidence="1" type="ORF">AKAW2_80534A</name>
</gene>
<keyword evidence="2" id="KW-1185">Reference proteome</keyword>